<dbReference type="PATRIC" id="fig|582680.7.peg.415"/>
<proteinExistence type="predicted"/>
<sequence>MDTKRRRRHHNALFAALEEAELRAEIAEAREREARAVNHASVERADAVHAWLKVVRRAVGMLVFPIILLLSAGWAPEHLLPLLLR</sequence>
<evidence type="ECO:0000313" key="3">
    <source>
        <dbReference type="EMBL" id="KJL28594.1"/>
    </source>
</evidence>
<evidence type="ECO:0000256" key="1">
    <source>
        <dbReference type="SAM" id="Coils"/>
    </source>
</evidence>
<keyword evidence="2" id="KW-1133">Transmembrane helix</keyword>
<feature type="transmembrane region" description="Helical" evidence="2">
    <location>
        <begin position="54"/>
        <end position="75"/>
    </location>
</feature>
<name>A0A0F0L7C7_9MICO</name>
<keyword evidence="1" id="KW-0175">Coiled coil</keyword>
<keyword evidence="2" id="KW-0812">Transmembrane</keyword>
<evidence type="ECO:0000256" key="2">
    <source>
        <dbReference type="SAM" id="Phobius"/>
    </source>
</evidence>
<reference evidence="3 4" key="1">
    <citation type="submission" date="2015-02" db="EMBL/GenBank/DDBJ databases">
        <title>Draft genome sequences of ten Microbacterium spp. with emphasis on heavy metal contaminated environments.</title>
        <authorList>
            <person name="Corretto E."/>
        </authorList>
    </citation>
    <scope>NUCLEOTIDE SEQUENCE [LARGE SCALE GENOMIC DNA]</scope>
    <source>
        <strain evidence="3 4">DSM 23848</strain>
    </source>
</reference>
<dbReference type="Proteomes" id="UP000033448">
    <property type="component" value="Unassembled WGS sequence"/>
</dbReference>
<keyword evidence="2" id="KW-0472">Membrane</keyword>
<evidence type="ECO:0000313" key="4">
    <source>
        <dbReference type="Proteomes" id="UP000033448"/>
    </source>
</evidence>
<accession>A0A0F0L7C7</accession>
<protein>
    <submittedName>
        <fullName evidence="3">Uncharacterized protein</fullName>
    </submittedName>
</protein>
<keyword evidence="4" id="KW-1185">Reference proteome</keyword>
<organism evidence="3 4">
    <name type="scientific">Microbacterium azadirachtae</name>
    <dbReference type="NCBI Taxonomy" id="582680"/>
    <lineage>
        <taxon>Bacteria</taxon>
        <taxon>Bacillati</taxon>
        <taxon>Actinomycetota</taxon>
        <taxon>Actinomycetes</taxon>
        <taxon>Micrococcales</taxon>
        <taxon>Microbacteriaceae</taxon>
        <taxon>Microbacterium</taxon>
    </lineage>
</organism>
<comment type="caution">
    <text evidence="3">The sequence shown here is derived from an EMBL/GenBank/DDBJ whole genome shotgun (WGS) entry which is preliminary data.</text>
</comment>
<feature type="coiled-coil region" evidence="1">
    <location>
        <begin position="10"/>
        <end position="37"/>
    </location>
</feature>
<gene>
    <name evidence="3" type="ORF">RL72_00400</name>
</gene>
<dbReference type="EMBL" id="JYIT01000050">
    <property type="protein sequence ID" value="KJL28594.1"/>
    <property type="molecule type" value="Genomic_DNA"/>
</dbReference>
<dbReference type="AlphaFoldDB" id="A0A0F0L7C7"/>